<dbReference type="SUPFAM" id="SSF143100">
    <property type="entry name" value="TTHA1013/TTHA0281-like"/>
    <property type="match status" value="1"/>
</dbReference>
<dbReference type="Gene3D" id="3.30.160.250">
    <property type="match status" value="1"/>
</dbReference>
<dbReference type="InterPro" id="IPR035069">
    <property type="entry name" value="TTHA1013/TTHA0281-like"/>
</dbReference>
<reference evidence="1 2" key="1">
    <citation type="journal article" date="2016" name="Nat. Commun.">
        <title>Thousands of microbial genomes shed light on interconnected biogeochemical processes in an aquifer system.</title>
        <authorList>
            <person name="Anantharaman K."/>
            <person name="Brown C.T."/>
            <person name="Hug L.A."/>
            <person name="Sharon I."/>
            <person name="Castelle C.J."/>
            <person name="Probst A.J."/>
            <person name="Thomas B.C."/>
            <person name="Singh A."/>
            <person name="Wilkins M.J."/>
            <person name="Karaoz U."/>
            <person name="Brodie E.L."/>
            <person name="Williams K.H."/>
            <person name="Hubbard S.S."/>
            <person name="Banfield J.F."/>
        </authorList>
    </citation>
    <scope>NUCLEOTIDE SEQUENCE [LARGE SCALE GENOMIC DNA]</scope>
</reference>
<accession>A0A1F5MJY0</accession>
<name>A0A1F5MJY0_9BACT</name>
<evidence type="ECO:0000313" key="1">
    <source>
        <dbReference type="EMBL" id="OGE65696.1"/>
    </source>
</evidence>
<organism evidence="1 2">
    <name type="scientific">Candidatus Daviesbacteria bacterium RIFCSPLOWO2_01_FULL_40_24</name>
    <dbReference type="NCBI Taxonomy" id="1797787"/>
    <lineage>
        <taxon>Bacteria</taxon>
        <taxon>Candidatus Daviesiibacteriota</taxon>
    </lineage>
</organism>
<proteinExistence type="predicted"/>
<evidence type="ECO:0000313" key="2">
    <source>
        <dbReference type="Proteomes" id="UP000178017"/>
    </source>
</evidence>
<comment type="caution">
    <text evidence="1">The sequence shown here is derived from an EMBL/GenBank/DDBJ whole genome shotgun (WGS) entry which is preliminary data.</text>
</comment>
<dbReference type="AlphaFoldDB" id="A0A1F5MJY0"/>
<evidence type="ECO:0008006" key="3">
    <source>
        <dbReference type="Google" id="ProtNLM"/>
    </source>
</evidence>
<gene>
    <name evidence="1" type="ORF">A3B49_03980</name>
</gene>
<protein>
    <recommendedName>
        <fullName evidence="3">HicB-like antitoxin of toxin-antitoxin system domain-containing protein</fullName>
    </recommendedName>
</protein>
<dbReference type="EMBL" id="MFDO01000011">
    <property type="protein sequence ID" value="OGE65696.1"/>
    <property type="molecule type" value="Genomic_DNA"/>
</dbReference>
<dbReference type="Proteomes" id="UP000178017">
    <property type="component" value="Unassembled WGS sequence"/>
</dbReference>
<sequence length="81" mass="9287">MKSVKKDHKTGIFTNVIWKEGKYFVAQCLNVDVSSFGKTYEEAVKNIQEAVELYMEDAPENSVNKIEMPSLSVTEIRHQYA</sequence>